<feature type="compositionally biased region" description="Acidic residues" evidence="1">
    <location>
        <begin position="1"/>
        <end position="10"/>
    </location>
</feature>
<dbReference type="AlphaFoldDB" id="A0A199UWD4"/>
<dbReference type="Proteomes" id="UP000092600">
    <property type="component" value="Unassembled WGS sequence"/>
</dbReference>
<evidence type="ECO:0000256" key="1">
    <source>
        <dbReference type="SAM" id="MobiDB-lite"/>
    </source>
</evidence>
<accession>A0A199UWD4</accession>
<sequence>MRREAEEADVTGEGINETGGRRGRRYRKAEETDVTRKASSRNDWRVEILRRRDYGAATSRSKIVGCIIVRFQSIKGPKGQLELHCESISIWRRRLAHFCSLLFPLFFMPNLPLGKLLPPYTQSCNTTLL</sequence>
<dbReference type="EMBL" id="LSRQ01004555">
    <property type="protein sequence ID" value="OAY69113.1"/>
    <property type="molecule type" value="Genomic_DNA"/>
</dbReference>
<organism evidence="2 3">
    <name type="scientific">Ananas comosus</name>
    <name type="common">Pineapple</name>
    <name type="synonym">Ananas ananas</name>
    <dbReference type="NCBI Taxonomy" id="4615"/>
    <lineage>
        <taxon>Eukaryota</taxon>
        <taxon>Viridiplantae</taxon>
        <taxon>Streptophyta</taxon>
        <taxon>Embryophyta</taxon>
        <taxon>Tracheophyta</taxon>
        <taxon>Spermatophyta</taxon>
        <taxon>Magnoliopsida</taxon>
        <taxon>Liliopsida</taxon>
        <taxon>Poales</taxon>
        <taxon>Bromeliaceae</taxon>
        <taxon>Bromelioideae</taxon>
        <taxon>Ananas</taxon>
    </lineage>
</organism>
<evidence type="ECO:0000313" key="2">
    <source>
        <dbReference type="EMBL" id="OAY69113.1"/>
    </source>
</evidence>
<feature type="region of interest" description="Disordered" evidence="1">
    <location>
        <begin position="1"/>
        <end position="33"/>
    </location>
</feature>
<name>A0A199UWD4_ANACO</name>
<comment type="caution">
    <text evidence="2">The sequence shown here is derived from an EMBL/GenBank/DDBJ whole genome shotgun (WGS) entry which is preliminary data.</text>
</comment>
<proteinExistence type="predicted"/>
<reference evidence="2 3" key="1">
    <citation type="journal article" date="2016" name="DNA Res.">
        <title>The draft genome of MD-2 pineapple using hybrid error correction of long reads.</title>
        <authorList>
            <person name="Redwan R.M."/>
            <person name="Saidin A."/>
            <person name="Kumar S.V."/>
        </authorList>
    </citation>
    <scope>NUCLEOTIDE SEQUENCE [LARGE SCALE GENOMIC DNA]</scope>
    <source>
        <strain evidence="3">cv. MD2</strain>
        <tissue evidence="2">Leaf</tissue>
    </source>
</reference>
<protein>
    <submittedName>
        <fullName evidence="2">Uncharacterized protein</fullName>
    </submittedName>
</protein>
<gene>
    <name evidence="2" type="ORF">ACMD2_02438</name>
</gene>
<evidence type="ECO:0000313" key="3">
    <source>
        <dbReference type="Proteomes" id="UP000092600"/>
    </source>
</evidence>